<accession>A0ABQ2ULN1</accession>
<name>A0ABQ2ULN1_9ACTN</name>
<feature type="region of interest" description="Disordered" evidence="1">
    <location>
        <begin position="16"/>
        <end position="74"/>
    </location>
</feature>
<sequence>MRVELGEIDQLLAGVGVVGDGREAGGTGSEDGDGDHGHGSHEPVAHSRGAPLRTVRATARRAGSRIRYRDRTGR</sequence>
<organism evidence="2 3">
    <name type="scientific">Streptomyces albospinus</name>
    <dbReference type="NCBI Taxonomy" id="285515"/>
    <lineage>
        <taxon>Bacteria</taxon>
        <taxon>Bacillati</taxon>
        <taxon>Actinomycetota</taxon>
        <taxon>Actinomycetes</taxon>
        <taxon>Kitasatosporales</taxon>
        <taxon>Streptomycetaceae</taxon>
        <taxon>Streptomyces</taxon>
    </lineage>
</organism>
<dbReference type="EMBL" id="BMRP01000001">
    <property type="protein sequence ID" value="GGU43220.1"/>
    <property type="molecule type" value="Genomic_DNA"/>
</dbReference>
<feature type="compositionally biased region" description="Gly residues" evidence="1">
    <location>
        <begin position="16"/>
        <end position="29"/>
    </location>
</feature>
<comment type="caution">
    <text evidence="2">The sequence shown here is derived from an EMBL/GenBank/DDBJ whole genome shotgun (WGS) entry which is preliminary data.</text>
</comment>
<gene>
    <name evidence="2" type="ORF">GCM10010211_03280</name>
</gene>
<keyword evidence="3" id="KW-1185">Reference proteome</keyword>
<evidence type="ECO:0000313" key="3">
    <source>
        <dbReference type="Proteomes" id="UP000654471"/>
    </source>
</evidence>
<evidence type="ECO:0000256" key="1">
    <source>
        <dbReference type="SAM" id="MobiDB-lite"/>
    </source>
</evidence>
<evidence type="ECO:0000313" key="2">
    <source>
        <dbReference type="EMBL" id="GGU43220.1"/>
    </source>
</evidence>
<dbReference type="Proteomes" id="UP000654471">
    <property type="component" value="Unassembled WGS sequence"/>
</dbReference>
<protein>
    <submittedName>
        <fullName evidence="2">Uncharacterized protein</fullName>
    </submittedName>
</protein>
<reference evidence="3" key="1">
    <citation type="journal article" date="2019" name="Int. J. Syst. Evol. Microbiol.">
        <title>The Global Catalogue of Microorganisms (GCM) 10K type strain sequencing project: providing services to taxonomists for standard genome sequencing and annotation.</title>
        <authorList>
            <consortium name="The Broad Institute Genomics Platform"/>
            <consortium name="The Broad Institute Genome Sequencing Center for Infectious Disease"/>
            <person name="Wu L."/>
            <person name="Ma J."/>
        </authorList>
    </citation>
    <scope>NUCLEOTIDE SEQUENCE [LARGE SCALE GENOMIC DNA]</scope>
    <source>
        <strain evidence="3">JCM 3399</strain>
    </source>
</reference>
<feature type="compositionally biased region" description="Basic and acidic residues" evidence="1">
    <location>
        <begin position="34"/>
        <end position="45"/>
    </location>
</feature>
<proteinExistence type="predicted"/>